<dbReference type="InterPro" id="IPR036390">
    <property type="entry name" value="WH_DNA-bd_sf"/>
</dbReference>
<dbReference type="AlphaFoldDB" id="A0A4P1KJT6"/>
<organism evidence="3 4">
    <name type="scientific">Brevundimonas vancanneytii</name>
    <dbReference type="NCBI Taxonomy" id="1325724"/>
    <lineage>
        <taxon>Bacteria</taxon>
        <taxon>Pseudomonadati</taxon>
        <taxon>Pseudomonadota</taxon>
        <taxon>Alphaproteobacteria</taxon>
        <taxon>Caulobacterales</taxon>
        <taxon>Caulobacteraceae</taxon>
        <taxon>Brevundimonas</taxon>
    </lineage>
</organism>
<feature type="domain" description="HTH lysR-type" evidence="2">
    <location>
        <begin position="19"/>
        <end position="80"/>
    </location>
</feature>
<evidence type="ECO:0000256" key="1">
    <source>
        <dbReference type="SAM" id="MobiDB-lite"/>
    </source>
</evidence>
<keyword evidence="4" id="KW-1185">Reference proteome</keyword>
<accession>A0A4P1KJT6</accession>
<name>A0A4P1KJT6_9CAUL</name>
<evidence type="ECO:0000313" key="3">
    <source>
        <dbReference type="EMBL" id="VTO19771.1"/>
    </source>
</evidence>
<dbReference type="KEGG" id="bvy:NCTC9239_03231"/>
<evidence type="ECO:0000259" key="2">
    <source>
        <dbReference type="Pfam" id="PF00126"/>
    </source>
</evidence>
<dbReference type="RefSeq" id="WP_138142208.1">
    <property type="nucleotide sequence ID" value="NZ_LR588407.1"/>
</dbReference>
<reference evidence="3 4" key="1">
    <citation type="submission" date="2019-04" db="EMBL/GenBank/DDBJ databases">
        <authorList>
            <consortium name="Pathogen Informatics"/>
        </authorList>
    </citation>
    <scope>NUCLEOTIDE SEQUENCE [LARGE SCALE GENOMIC DNA]</scope>
    <source>
        <strain evidence="3 4">NCTC9239</strain>
    </source>
</reference>
<dbReference type="InterPro" id="IPR036388">
    <property type="entry name" value="WH-like_DNA-bd_sf"/>
</dbReference>
<dbReference type="SUPFAM" id="SSF46785">
    <property type="entry name" value="Winged helix' DNA-binding domain"/>
    <property type="match status" value="1"/>
</dbReference>
<proteinExistence type="predicted"/>
<protein>
    <submittedName>
        <fullName evidence="3">Pca operon transcription factor PcaQ</fullName>
    </submittedName>
</protein>
<dbReference type="InterPro" id="IPR000847">
    <property type="entry name" value="LysR_HTH_N"/>
</dbReference>
<dbReference type="Proteomes" id="UP000309952">
    <property type="component" value="Chromosome"/>
</dbReference>
<evidence type="ECO:0000313" key="4">
    <source>
        <dbReference type="Proteomes" id="UP000309952"/>
    </source>
</evidence>
<gene>
    <name evidence="3" type="ORF">NCTC9239_03231</name>
</gene>
<dbReference type="Gene3D" id="1.10.10.10">
    <property type="entry name" value="Winged helix-like DNA-binding domain superfamily/Winged helix DNA-binding domain"/>
    <property type="match status" value="1"/>
</dbReference>
<dbReference type="Pfam" id="PF00126">
    <property type="entry name" value="HTH_1"/>
    <property type="match status" value="1"/>
</dbReference>
<sequence length="125" mass="13952">MALTRREDGTEFGGLRVVWLEAFVRCAQARTRAAVAAQMGIDQATVTKHIKKLELWLARGRLRPLFDDNVWPISLTEEGKEFLPQAVMVLELLRRARIAPVEMPQADASVEQAERPNSAIVQGGD</sequence>
<dbReference type="GO" id="GO:0003700">
    <property type="term" value="F:DNA-binding transcription factor activity"/>
    <property type="evidence" value="ECO:0007669"/>
    <property type="project" value="InterPro"/>
</dbReference>
<dbReference type="EMBL" id="LR588407">
    <property type="protein sequence ID" value="VTO19771.1"/>
    <property type="molecule type" value="Genomic_DNA"/>
</dbReference>
<feature type="region of interest" description="Disordered" evidence="1">
    <location>
        <begin position="104"/>
        <end position="125"/>
    </location>
</feature>